<name>W7TAI5_9STRA</name>
<dbReference type="AlphaFoldDB" id="W7TAI5"/>
<evidence type="ECO:0000256" key="1">
    <source>
        <dbReference type="SAM" id="MobiDB-lite"/>
    </source>
</evidence>
<protein>
    <submittedName>
        <fullName evidence="2">Uncharacterized protein</fullName>
    </submittedName>
</protein>
<comment type="caution">
    <text evidence="2">The sequence shown here is derived from an EMBL/GenBank/DDBJ whole genome shotgun (WGS) entry which is preliminary data.</text>
</comment>
<keyword evidence="3" id="KW-1185">Reference proteome</keyword>
<reference evidence="2 3" key="1">
    <citation type="journal article" date="2014" name="Mol. Plant">
        <title>Chromosome Scale Genome Assembly and Transcriptome Profiling of Nannochloropsis gaditana in Nitrogen Depletion.</title>
        <authorList>
            <person name="Corteggiani Carpinelli E."/>
            <person name="Telatin A."/>
            <person name="Vitulo N."/>
            <person name="Forcato C."/>
            <person name="D'Angelo M."/>
            <person name="Schiavon R."/>
            <person name="Vezzi A."/>
            <person name="Giacometti G.M."/>
            <person name="Morosinotto T."/>
            <person name="Valle G."/>
        </authorList>
    </citation>
    <scope>NUCLEOTIDE SEQUENCE [LARGE SCALE GENOMIC DNA]</scope>
    <source>
        <strain evidence="2 3">B-31</strain>
    </source>
</reference>
<evidence type="ECO:0000313" key="3">
    <source>
        <dbReference type="Proteomes" id="UP000019335"/>
    </source>
</evidence>
<organism evidence="2 3">
    <name type="scientific">Nannochloropsis gaditana</name>
    <dbReference type="NCBI Taxonomy" id="72520"/>
    <lineage>
        <taxon>Eukaryota</taxon>
        <taxon>Sar</taxon>
        <taxon>Stramenopiles</taxon>
        <taxon>Ochrophyta</taxon>
        <taxon>Eustigmatophyceae</taxon>
        <taxon>Eustigmatales</taxon>
        <taxon>Monodopsidaceae</taxon>
        <taxon>Nannochloropsis</taxon>
    </lineage>
</organism>
<feature type="region of interest" description="Disordered" evidence="1">
    <location>
        <begin position="41"/>
        <end position="61"/>
    </location>
</feature>
<dbReference type="EMBL" id="AZIL01003034">
    <property type="protein sequence ID" value="EWM20488.1"/>
    <property type="molecule type" value="Genomic_DNA"/>
</dbReference>
<proteinExistence type="predicted"/>
<accession>W7TAI5</accession>
<sequence length="116" mass="12140">MPGMGRDQAGQSPFPGIAVGAFPCIWPQNGTTSPKIAVPVHARHASSGPTERFRQTDPPEAYGSEDAFTPFLSSFALFMATATSCVDAYGSMPGANCSNVLWATLGVSPMQRSASE</sequence>
<dbReference type="Proteomes" id="UP000019335">
    <property type="component" value="Unassembled WGS sequence"/>
</dbReference>
<gene>
    <name evidence="2" type="ORF">Naga_100382g2</name>
</gene>
<evidence type="ECO:0000313" key="2">
    <source>
        <dbReference type="EMBL" id="EWM20488.1"/>
    </source>
</evidence>